<keyword evidence="4 6" id="KW-1133">Transmembrane helix</keyword>
<dbReference type="PANTHER" id="PTHR11266">
    <property type="entry name" value="PEROXISOMAL MEMBRANE PROTEIN 2, PXMP2 MPV17"/>
    <property type="match status" value="1"/>
</dbReference>
<keyword evidence="3 6" id="KW-0812">Transmembrane</keyword>
<accession>A0ABD3PPU1</accession>
<evidence type="ECO:0000256" key="2">
    <source>
        <dbReference type="ARBA" id="ARBA00006824"/>
    </source>
</evidence>
<comment type="caution">
    <text evidence="8">The sequence shown here is derived from an EMBL/GenBank/DDBJ whole genome shotgun (WGS) entry which is preliminary data.</text>
</comment>
<evidence type="ECO:0000313" key="8">
    <source>
        <dbReference type="EMBL" id="KAL3789987.1"/>
    </source>
</evidence>
<feature type="transmembrane region" description="Helical" evidence="6">
    <location>
        <begin position="182"/>
        <end position="200"/>
    </location>
</feature>
<dbReference type="AlphaFoldDB" id="A0ABD3PPU1"/>
<evidence type="ECO:0000256" key="3">
    <source>
        <dbReference type="ARBA" id="ARBA00022692"/>
    </source>
</evidence>
<keyword evidence="9" id="KW-1185">Reference proteome</keyword>
<organism evidence="8 9">
    <name type="scientific">Cyclotella atomus</name>
    <dbReference type="NCBI Taxonomy" id="382360"/>
    <lineage>
        <taxon>Eukaryota</taxon>
        <taxon>Sar</taxon>
        <taxon>Stramenopiles</taxon>
        <taxon>Ochrophyta</taxon>
        <taxon>Bacillariophyta</taxon>
        <taxon>Coscinodiscophyceae</taxon>
        <taxon>Thalassiosirophycidae</taxon>
        <taxon>Stephanodiscales</taxon>
        <taxon>Stephanodiscaceae</taxon>
        <taxon>Cyclotella</taxon>
    </lineage>
</organism>
<feature type="chain" id="PRO_5044773155" evidence="7">
    <location>
        <begin position="21"/>
        <end position="361"/>
    </location>
</feature>
<evidence type="ECO:0000256" key="1">
    <source>
        <dbReference type="ARBA" id="ARBA00004141"/>
    </source>
</evidence>
<evidence type="ECO:0000256" key="4">
    <source>
        <dbReference type="ARBA" id="ARBA00022989"/>
    </source>
</evidence>
<dbReference type="GO" id="GO:0016020">
    <property type="term" value="C:membrane"/>
    <property type="evidence" value="ECO:0007669"/>
    <property type="project" value="UniProtKB-SubCell"/>
</dbReference>
<feature type="signal peptide" evidence="7">
    <location>
        <begin position="1"/>
        <end position="20"/>
    </location>
</feature>
<dbReference type="PANTHER" id="PTHR11266:SF17">
    <property type="entry name" value="PROTEIN MPV17"/>
    <property type="match status" value="1"/>
</dbReference>
<keyword evidence="5 6" id="KW-0472">Membrane</keyword>
<comment type="similarity">
    <text evidence="2">Belongs to the peroxisomal membrane protein PXMP2/4 family.</text>
</comment>
<dbReference type="EMBL" id="JALLPJ020000512">
    <property type="protein sequence ID" value="KAL3789987.1"/>
    <property type="molecule type" value="Genomic_DNA"/>
</dbReference>
<keyword evidence="7" id="KW-0732">Signal</keyword>
<name>A0ABD3PPU1_9STRA</name>
<comment type="subcellular location">
    <subcellularLocation>
        <location evidence="1">Membrane</location>
        <topology evidence="1">Multi-pass membrane protein</topology>
    </subcellularLocation>
</comment>
<evidence type="ECO:0000256" key="6">
    <source>
        <dbReference type="SAM" id="Phobius"/>
    </source>
</evidence>
<dbReference type="Proteomes" id="UP001530400">
    <property type="component" value="Unassembled WGS sequence"/>
</dbReference>
<evidence type="ECO:0000256" key="7">
    <source>
        <dbReference type="SAM" id="SignalP"/>
    </source>
</evidence>
<sequence>MIRCCATLLFAFNYIRTTLGFSISELSSHCLQTLPAHPTPLPQLCNLYDAPSSLLSSTAFVSSLNPQRAAVSLFNEYQSLLAVHPMPTKLVTGAILAVAGDAVAQSRDKGDYSASRGASFAAFDVTYRAVQHHLFPVIVENFRGQYFLTAIEAIGLSQVLGNVDVMAAMERALVNQLIVVPFFYYPVFFLFSGVQLGLTWNEGMDRAKQNFLLLMKRNLLYWVPIQYAQFAFVPLDLQIPFLCVAGLVWTYILSILAGSAQKYSNEVSVSDEVYCITMTEDECVLPDDELIPIPAMFSTDVKIEEDAAVYTDVEIEEDVWVLEEEGVLMLESDMIDDYRQVGVPDLVLTKNNTVGEEVLVP</sequence>
<feature type="transmembrane region" description="Helical" evidence="6">
    <location>
        <begin position="239"/>
        <end position="258"/>
    </location>
</feature>
<dbReference type="InterPro" id="IPR007248">
    <property type="entry name" value="Mpv17_PMP22"/>
</dbReference>
<reference evidence="8 9" key="1">
    <citation type="submission" date="2024-10" db="EMBL/GenBank/DDBJ databases">
        <title>Updated reference genomes for cyclostephanoid diatoms.</title>
        <authorList>
            <person name="Roberts W.R."/>
            <person name="Alverson A.J."/>
        </authorList>
    </citation>
    <scope>NUCLEOTIDE SEQUENCE [LARGE SCALE GENOMIC DNA]</scope>
    <source>
        <strain evidence="8 9">AJA010-31</strain>
    </source>
</reference>
<proteinExistence type="inferred from homology"/>
<evidence type="ECO:0000313" key="9">
    <source>
        <dbReference type="Proteomes" id="UP001530400"/>
    </source>
</evidence>
<protein>
    <submittedName>
        <fullName evidence="8">Uncharacterized protein</fullName>
    </submittedName>
</protein>
<dbReference type="Pfam" id="PF04117">
    <property type="entry name" value="Mpv17_PMP22"/>
    <property type="match status" value="1"/>
</dbReference>
<evidence type="ECO:0000256" key="5">
    <source>
        <dbReference type="ARBA" id="ARBA00023136"/>
    </source>
</evidence>
<gene>
    <name evidence="8" type="ORF">ACHAWO_002041</name>
</gene>